<protein>
    <recommendedName>
        <fullName evidence="1">DUF6455 domain-containing protein</fullName>
    </recommendedName>
</protein>
<organism evidence="2 3">
    <name type="scientific">Pseudooceanicola nanhaiensis</name>
    <dbReference type="NCBI Taxonomy" id="375761"/>
    <lineage>
        <taxon>Bacteria</taxon>
        <taxon>Pseudomonadati</taxon>
        <taxon>Pseudomonadota</taxon>
        <taxon>Alphaproteobacteria</taxon>
        <taxon>Rhodobacterales</taxon>
        <taxon>Paracoccaceae</taxon>
        <taxon>Pseudooceanicola</taxon>
    </lineage>
</organism>
<comment type="caution">
    <text evidence="2">The sequence shown here is derived from an EMBL/GenBank/DDBJ whole genome shotgun (WGS) entry which is preliminary data.</text>
</comment>
<reference evidence="2" key="1">
    <citation type="journal article" date="2014" name="Int. J. Syst. Evol. Microbiol.">
        <title>Complete genome sequence of Corynebacterium casei LMG S-19264T (=DSM 44701T), isolated from a smear-ripened cheese.</title>
        <authorList>
            <consortium name="US DOE Joint Genome Institute (JGI-PGF)"/>
            <person name="Walter F."/>
            <person name="Albersmeier A."/>
            <person name="Kalinowski J."/>
            <person name="Ruckert C."/>
        </authorList>
    </citation>
    <scope>NUCLEOTIDE SEQUENCE</scope>
    <source>
        <strain evidence="2">CGMCC 1.6293</strain>
    </source>
</reference>
<dbReference type="EMBL" id="BMLF01000002">
    <property type="protein sequence ID" value="GGM03470.1"/>
    <property type="molecule type" value="Genomic_DNA"/>
</dbReference>
<accession>A0A917SZB8</accession>
<evidence type="ECO:0000313" key="3">
    <source>
        <dbReference type="Proteomes" id="UP000649829"/>
    </source>
</evidence>
<dbReference type="InterPro" id="IPR045601">
    <property type="entry name" value="DUF6455"/>
</dbReference>
<sequence>MGLFTRLDRASVLYNGMADRLGVGETQRIDQPAGAAAYRSALLRCSACAEAEACAGWQMEHARADAAPGYCRNRGALAALRVE</sequence>
<dbReference type="RefSeq" id="WP_028287494.1">
    <property type="nucleotide sequence ID" value="NZ_BMLF01000002.1"/>
</dbReference>
<dbReference type="Proteomes" id="UP000649829">
    <property type="component" value="Unassembled WGS sequence"/>
</dbReference>
<dbReference type="Pfam" id="PF20056">
    <property type="entry name" value="DUF6455"/>
    <property type="match status" value="1"/>
</dbReference>
<keyword evidence="3" id="KW-1185">Reference proteome</keyword>
<evidence type="ECO:0000313" key="2">
    <source>
        <dbReference type="EMBL" id="GGM03470.1"/>
    </source>
</evidence>
<evidence type="ECO:0000259" key="1">
    <source>
        <dbReference type="Pfam" id="PF20056"/>
    </source>
</evidence>
<reference evidence="2" key="2">
    <citation type="submission" date="2020-09" db="EMBL/GenBank/DDBJ databases">
        <authorList>
            <person name="Sun Q."/>
            <person name="Zhou Y."/>
        </authorList>
    </citation>
    <scope>NUCLEOTIDE SEQUENCE</scope>
    <source>
        <strain evidence="2">CGMCC 1.6293</strain>
    </source>
</reference>
<gene>
    <name evidence="2" type="ORF">GCM10011534_26610</name>
</gene>
<dbReference type="AlphaFoldDB" id="A0A917SZB8"/>
<feature type="domain" description="DUF6455" evidence="1">
    <location>
        <begin position="1"/>
        <end position="81"/>
    </location>
</feature>
<name>A0A917SZB8_9RHOB</name>
<proteinExistence type="predicted"/>